<evidence type="ECO:0000256" key="2">
    <source>
        <dbReference type="ARBA" id="ARBA00022722"/>
    </source>
</evidence>
<comment type="cofactor">
    <cofactor evidence="1 8">
        <name>Mg(2+)</name>
        <dbReference type="ChEBI" id="CHEBI:18420"/>
    </cofactor>
</comment>
<evidence type="ECO:0000256" key="1">
    <source>
        <dbReference type="ARBA" id="ARBA00001946"/>
    </source>
</evidence>
<dbReference type="EMBL" id="QMQV01000088">
    <property type="protein sequence ID" value="RLE48170.1"/>
    <property type="molecule type" value="Genomic_DNA"/>
</dbReference>
<keyword evidence="6 8" id="KW-0460">Magnesium</keyword>
<evidence type="ECO:0000256" key="8">
    <source>
        <dbReference type="HAMAP-Rule" id="MF_01471"/>
    </source>
</evidence>
<dbReference type="CDD" id="cd09725">
    <property type="entry name" value="Cas2_I_II_III"/>
    <property type="match status" value="1"/>
</dbReference>
<dbReference type="NCBIfam" id="TIGR01573">
    <property type="entry name" value="cas2"/>
    <property type="match status" value="1"/>
</dbReference>
<evidence type="ECO:0000256" key="6">
    <source>
        <dbReference type="ARBA" id="ARBA00022842"/>
    </source>
</evidence>
<feature type="binding site" evidence="8">
    <location>
        <position position="8"/>
    </location>
    <ligand>
        <name>Mg(2+)</name>
        <dbReference type="ChEBI" id="CHEBI:18420"/>
        <note>catalytic</note>
    </ligand>
</feature>
<dbReference type="Gene3D" id="3.30.70.240">
    <property type="match status" value="1"/>
</dbReference>
<gene>
    <name evidence="8 9" type="primary">cas2</name>
    <name evidence="9" type="ORF">DRJ31_07755</name>
</gene>
<evidence type="ECO:0000313" key="10">
    <source>
        <dbReference type="Proteomes" id="UP000278475"/>
    </source>
</evidence>
<dbReference type="InterPro" id="IPR019199">
    <property type="entry name" value="Virulence_VapD/CRISPR_Cas2"/>
</dbReference>
<evidence type="ECO:0000256" key="7">
    <source>
        <dbReference type="ARBA" id="ARBA00023118"/>
    </source>
</evidence>
<dbReference type="GO" id="GO:0046872">
    <property type="term" value="F:metal ion binding"/>
    <property type="evidence" value="ECO:0007669"/>
    <property type="project" value="UniProtKB-UniRule"/>
</dbReference>
<dbReference type="GO" id="GO:0051607">
    <property type="term" value="P:defense response to virus"/>
    <property type="evidence" value="ECO:0007669"/>
    <property type="project" value="UniProtKB-UniRule"/>
</dbReference>
<dbReference type="GO" id="GO:0043571">
    <property type="term" value="P:maintenance of CRISPR repeat elements"/>
    <property type="evidence" value="ECO:0007669"/>
    <property type="project" value="UniProtKB-UniRule"/>
</dbReference>
<keyword evidence="3 8" id="KW-0479">Metal-binding</keyword>
<dbReference type="EC" id="3.1.-.-" evidence="8"/>
<dbReference type="Proteomes" id="UP000278475">
    <property type="component" value="Unassembled WGS sequence"/>
</dbReference>
<proteinExistence type="inferred from homology"/>
<keyword evidence="2 8" id="KW-0540">Nuclease</keyword>
<evidence type="ECO:0000256" key="5">
    <source>
        <dbReference type="ARBA" id="ARBA00022801"/>
    </source>
</evidence>
<dbReference type="AlphaFoldDB" id="A0A497EM25"/>
<keyword evidence="5 8" id="KW-0378">Hydrolase</keyword>
<protein>
    <recommendedName>
        <fullName evidence="8">CRISPR-associated endoribonuclease Cas2</fullName>
        <ecNumber evidence="8">3.1.-.-</ecNumber>
    </recommendedName>
</protein>
<name>A0A497EM25_9CREN</name>
<comment type="subunit">
    <text evidence="8">Homodimer, forms a heterotetramer with a Cas1 homodimer.</text>
</comment>
<keyword evidence="4 8" id="KW-0255">Endonuclease</keyword>
<dbReference type="GO" id="GO:0016787">
    <property type="term" value="F:hydrolase activity"/>
    <property type="evidence" value="ECO:0007669"/>
    <property type="project" value="UniProtKB-KW"/>
</dbReference>
<dbReference type="Pfam" id="PF09827">
    <property type="entry name" value="CRISPR_Cas2"/>
    <property type="match status" value="1"/>
</dbReference>
<reference evidence="9 10" key="1">
    <citation type="submission" date="2018-06" db="EMBL/GenBank/DDBJ databases">
        <title>Extensive metabolic versatility and redundancy in microbially diverse, dynamic hydrothermal sediments.</title>
        <authorList>
            <person name="Dombrowski N."/>
            <person name="Teske A."/>
            <person name="Baker B.J."/>
        </authorList>
    </citation>
    <scope>NUCLEOTIDE SEQUENCE [LARGE SCALE GENOMIC DNA]</scope>
    <source>
        <strain evidence="9">B66_G16</strain>
    </source>
</reference>
<dbReference type="InterPro" id="IPR021127">
    <property type="entry name" value="CRISPR_associated_Cas2"/>
</dbReference>
<comment type="caution">
    <text evidence="9">The sequence shown here is derived from an EMBL/GenBank/DDBJ whole genome shotgun (WGS) entry which is preliminary data.</text>
</comment>
<evidence type="ECO:0000256" key="3">
    <source>
        <dbReference type="ARBA" id="ARBA00022723"/>
    </source>
</evidence>
<dbReference type="SUPFAM" id="SSF143430">
    <property type="entry name" value="TTP0101/SSO1404-like"/>
    <property type="match status" value="1"/>
</dbReference>
<dbReference type="PANTHER" id="PTHR34405">
    <property type="entry name" value="CRISPR-ASSOCIATED ENDORIBONUCLEASE CAS2"/>
    <property type="match status" value="1"/>
</dbReference>
<dbReference type="HAMAP" id="MF_01471">
    <property type="entry name" value="Cas2"/>
    <property type="match status" value="1"/>
</dbReference>
<evidence type="ECO:0000256" key="4">
    <source>
        <dbReference type="ARBA" id="ARBA00022759"/>
    </source>
</evidence>
<accession>A0A497EM25</accession>
<dbReference type="GO" id="GO:0004521">
    <property type="term" value="F:RNA endonuclease activity"/>
    <property type="evidence" value="ECO:0007669"/>
    <property type="project" value="InterPro"/>
</dbReference>
<sequence>MKVLVIYDITENDLREHVAKKLKSMGLTRIQKSAFIGYLDSSARKDLKRWIQRQIQGHKANVQFYPLCRYCYSQREEVGVPTVEESLLRSEIVVV</sequence>
<dbReference type="PANTHER" id="PTHR34405:SF3">
    <property type="entry name" value="CRISPR-ASSOCIATED ENDORIBONUCLEASE CAS2 3"/>
    <property type="match status" value="1"/>
</dbReference>
<comment type="function">
    <text evidence="8">CRISPR (clustered regularly interspaced short palindromic repeat), is an adaptive immune system that provides protection against mobile genetic elements (viruses, transposable elements and conjugative plasmids). CRISPR clusters contain sequences complementary to antecedent mobile elements and target invading nucleic acids. CRISPR clusters are transcribed and processed into CRISPR RNA (crRNA). Functions as a ssRNA-specific endoribonuclease. Involved in the integration of spacer DNA into the CRISPR cassette.</text>
</comment>
<comment type="similarity">
    <text evidence="8">Belongs to the CRISPR-associated endoribonuclease Cas2 protein family.</text>
</comment>
<evidence type="ECO:0000313" key="9">
    <source>
        <dbReference type="EMBL" id="RLE48170.1"/>
    </source>
</evidence>
<organism evidence="9 10">
    <name type="scientific">Thermoproteota archaeon</name>
    <dbReference type="NCBI Taxonomy" id="2056631"/>
    <lineage>
        <taxon>Archaea</taxon>
        <taxon>Thermoproteota</taxon>
    </lineage>
</organism>
<keyword evidence="7 8" id="KW-0051">Antiviral defense</keyword>